<comment type="subcellular location">
    <subcellularLocation>
        <location evidence="4">Cell outer membrane</location>
        <topology evidence="4">Lipid-anchor</topology>
    </subcellularLocation>
</comment>
<dbReference type="HAMAP" id="MF_00923">
    <property type="entry name" value="OM_assembly_BamB"/>
    <property type="match status" value="1"/>
</dbReference>
<proteinExistence type="inferred from homology"/>
<dbReference type="PANTHER" id="PTHR34512">
    <property type="entry name" value="CELL SURFACE PROTEIN"/>
    <property type="match status" value="1"/>
</dbReference>
<comment type="function">
    <text evidence="4">Part of the outer membrane protein assembly complex, which is involved in assembly and insertion of beta-barrel proteins into the outer membrane.</text>
</comment>
<sequence length="395" mass="42468">MLLARKGWLAGLLSAVVLAGCASSDDEAEVISPLPELQNPLEATVLWQERVGKGVEDYWSSLSPALAYDKLFVAERFGVVKALSPEDGSELWITNLRREFAEGALQKNDGARLSGGLATGFNKVFAGSENGMLFALSADDGEVVWQAPTRGEVLADPAVIGRMVIVNTAAGKVQAFDVDSGEFQWQMDLVMPPLLLRGSSGIAQSQGAALFGTPDGKVGALFAETGAPIWEARLAEATGANELERVIDVDVKPLVRGDNLYSAAFNGNLASIELRSGRVLWSRQYSSYTPLAIQGFALYMTDSRGTLYSIDRRNGLENWANSALSGRMLTGPQVIGDHLVVGDFEGYLHILDRSTGELLGYTRIDSSGLYTQPMRDGDTLYLQSRSGRIAAVTIP</sequence>
<evidence type="ECO:0000256" key="2">
    <source>
        <dbReference type="ARBA" id="ARBA00023136"/>
    </source>
</evidence>
<dbReference type="EMBL" id="BAABJZ010000097">
    <property type="protein sequence ID" value="GAA4896876.1"/>
    <property type="molecule type" value="Genomic_DNA"/>
</dbReference>
<dbReference type="InterPro" id="IPR011047">
    <property type="entry name" value="Quinoprotein_ADH-like_sf"/>
</dbReference>
<gene>
    <name evidence="4 7" type="primary">bamB</name>
    <name evidence="7" type="ORF">GCM10023333_32730</name>
</gene>
<keyword evidence="4" id="KW-0449">Lipoprotein</keyword>
<keyword evidence="8" id="KW-1185">Reference proteome</keyword>
<dbReference type="InterPro" id="IPR015943">
    <property type="entry name" value="WD40/YVTN_repeat-like_dom_sf"/>
</dbReference>
<dbReference type="RefSeq" id="WP_345336533.1">
    <property type="nucleotide sequence ID" value="NZ_BAABJZ010000097.1"/>
</dbReference>
<dbReference type="PROSITE" id="PS51257">
    <property type="entry name" value="PROKAR_LIPOPROTEIN"/>
    <property type="match status" value="1"/>
</dbReference>
<keyword evidence="4" id="KW-0564">Palmitate</keyword>
<dbReference type="NCBIfam" id="NF008351">
    <property type="entry name" value="PRK11138.1"/>
    <property type="match status" value="1"/>
</dbReference>
<comment type="subunit">
    <text evidence="4">Part of the Bam complex.</text>
</comment>
<dbReference type="PANTHER" id="PTHR34512:SF30">
    <property type="entry name" value="OUTER MEMBRANE PROTEIN ASSEMBLY FACTOR BAMB"/>
    <property type="match status" value="1"/>
</dbReference>
<comment type="caution">
    <text evidence="7">The sequence shown here is derived from an EMBL/GenBank/DDBJ whole genome shotgun (WGS) entry which is preliminary data.</text>
</comment>
<dbReference type="Gene3D" id="2.130.10.10">
    <property type="entry name" value="YVTN repeat-like/Quinoprotein amine dehydrogenase"/>
    <property type="match status" value="1"/>
</dbReference>
<dbReference type="Pfam" id="PF13360">
    <property type="entry name" value="PQQ_2"/>
    <property type="match status" value="1"/>
</dbReference>
<keyword evidence="2 4" id="KW-0472">Membrane</keyword>
<accession>A0ABP9FA56</accession>
<dbReference type="NCBIfam" id="TIGR03300">
    <property type="entry name" value="assembly_YfgL"/>
    <property type="match status" value="1"/>
</dbReference>
<feature type="chain" id="PRO_5046103976" description="Outer membrane protein assembly factor BamB" evidence="5">
    <location>
        <begin position="20"/>
        <end position="395"/>
    </location>
</feature>
<dbReference type="InterPro" id="IPR017687">
    <property type="entry name" value="BamB"/>
</dbReference>
<evidence type="ECO:0000313" key="7">
    <source>
        <dbReference type="EMBL" id="GAA4896876.1"/>
    </source>
</evidence>
<evidence type="ECO:0000256" key="5">
    <source>
        <dbReference type="SAM" id="SignalP"/>
    </source>
</evidence>
<evidence type="ECO:0000256" key="3">
    <source>
        <dbReference type="ARBA" id="ARBA00023237"/>
    </source>
</evidence>
<dbReference type="SMART" id="SM00564">
    <property type="entry name" value="PQQ"/>
    <property type="match status" value="7"/>
</dbReference>
<evidence type="ECO:0000256" key="4">
    <source>
        <dbReference type="HAMAP-Rule" id="MF_00923"/>
    </source>
</evidence>
<evidence type="ECO:0000259" key="6">
    <source>
        <dbReference type="Pfam" id="PF13360"/>
    </source>
</evidence>
<name>A0ABP9FA56_9GAMM</name>
<organism evidence="7 8">
    <name type="scientific">Ferrimonas pelagia</name>
    <dbReference type="NCBI Taxonomy" id="1177826"/>
    <lineage>
        <taxon>Bacteria</taxon>
        <taxon>Pseudomonadati</taxon>
        <taxon>Pseudomonadota</taxon>
        <taxon>Gammaproteobacteria</taxon>
        <taxon>Alteromonadales</taxon>
        <taxon>Ferrimonadaceae</taxon>
        <taxon>Ferrimonas</taxon>
    </lineage>
</organism>
<evidence type="ECO:0000256" key="1">
    <source>
        <dbReference type="ARBA" id="ARBA00022729"/>
    </source>
</evidence>
<keyword evidence="1 4" id="KW-0732">Signal</keyword>
<feature type="signal peptide" evidence="5">
    <location>
        <begin position="1"/>
        <end position="19"/>
    </location>
</feature>
<reference evidence="8" key="1">
    <citation type="journal article" date="2019" name="Int. J. Syst. Evol. Microbiol.">
        <title>The Global Catalogue of Microorganisms (GCM) 10K type strain sequencing project: providing services to taxonomists for standard genome sequencing and annotation.</title>
        <authorList>
            <consortium name="The Broad Institute Genomics Platform"/>
            <consortium name="The Broad Institute Genome Sequencing Center for Infectious Disease"/>
            <person name="Wu L."/>
            <person name="Ma J."/>
        </authorList>
    </citation>
    <scope>NUCLEOTIDE SEQUENCE [LARGE SCALE GENOMIC DNA]</scope>
    <source>
        <strain evidence="8">JCM 18401</strain>
    </source>
</reference>
<dbReference type="SUPFAM" id="SSF50998">
    <property type="entry name" value="Quinoprotein alcohol dehydrogenase-like"/>
    <property type="match status" value="1"/>
</dbReference>
<keyword evidence="3 4" id="KW-0998">Cell outer membrane</keyword>
<comment type="similarity">
    <text evidence="4">Belongs to the BamB family.</text>
</comment>
<protein>
    <recommendedName>
        <fullName evidence="4">Outer membrane protein assembly factor BamB</fullName>
    </recommendedName>
</protein>
<dbReference type="InterPro" id="IPR018391">
    <property type="entry name" value="PQQ_b-propeller_rpt"/>
</dbReference>
<dbReference type="InterPro" id="IPR002372">
    <property type="entry name" value="PQQ_rpt_dom"/>
</dbReference>
<evidence type="ECO:0000313" key="8">
    <source>
        <dbReference type="Proteomes" id="UP001499988"/>
    </source>
</evidence>
<dbReference type="Proteomes" id="UP001499988">
    <property type="component" value="Unassembled WGS sequence"/>
</dbReference>
<feature type="domain" description="Pyrrolo-quinoline quinone repeat" evidence="6">
    <location>
        <begin position="77"/>
        <end position="321"/>
    </location>
</feature>